<dbReference type="Gene3D" id="3.30.710.10">
    <property type="entry name" value="Potassium Channel Kv1.1, Chain A"/>
    <property type="match status" value="1"/>
</dbReference>
<protein>
    <recommendedName>
        <fullName evidence="3">BTB domain-containing protein</fullName>
    </recommendedName>
</protein>
<dbReference type="InterPro" id="IPR011333">
    <property type="entry name" value="SKP1/BTB/POZ_sf"/>
</dbReference>
<evidence type="ECO:0008006" key="3">
    <source>
        <dbReference type="Google" id="ProtNLM"/>
    </source>
</evidence>
<name>A0A8H4QU23_9AGAR</name>
<proteinExistence type="predicted"/>
<organism evidence="1 2">
    <name type="scientific">Agrocybe pediades</name>
    <dbReference type="NCBI Taxonomy" id="84607"/>
    <lineage>
        <taxon>Eukaryota</taxon>
        <taxon>Fungi</taxon>
        <taxon>Dikarya</taxon>
        <taxon>Basidiomycota</taxon>
        <taxon>Agaricomycotina</taxon>
        <taxon>Agaricomycetes</taxon>
        <taxon>Agaricomycetidae</taxon>
        <taxon>Agaricales</taxon>
        <taxon>Agaricineae</taxon>
        <taxon>Strophariaceae</taxon>
        <taxon>Agrocybe</taxon>
    </lineage>
</organism>
<dbReference type="EMBL" id="JAACJL010000031">
    <property type="protein sequence ID" value="KAF4616878.1"/>
    <property type="molecule type" value="Genomic_DNA"/>
</dbReference>
<keyword evidence="2" id="KW-1185">Reference proteome</keyword>
<dbReference type="Proteomes" id="UP000521872">
    <property type="component" value="Unassembled WGS sequence"/>
</dbReference>
<accession>A0A8H4QU23</accession>
<reference evidence="1 2" key="1">
    <citation type="submission" date="2019-12" db="EMBL/GenBank/DDBJ databases">
        <authorList>
            <person name="Floudas D."/>
            <person name="Bentzer J."/>
            <person name="Ahren D."/>
            <person name="Johansson T."/>
            <person name="Persson P."/>
            <person name="Tunlid A."/>
        </authorList>
    </citation>
    <scope>NUCLEOTIDE SEQUENCE [LARGE SCALE GENOMIC DNA]</scope>
    <source>
        <strain evidence="1 2">CBS 102.39</strain>
    </source>
</reference>
<evidence type="ECO:0000313" key="1">
    <source>
        <dbReference type="EMBL" id="KAF4616878.1"/>
    </source>
</evidence>
<dbReference type="AlphaFoldDB" id="A0A8H4QU23"/>
<dbReference type="SUPFAM" id="SSF54695">
    <property type="entry name" value="POZ domain"/>
    <property type="match status" value="1"/>
</dbReference>
<evidence type="ECO:0000313" key="2">
    <source>
        <dbReference type="Proteomes" id="UP000521872"/>
    </source>
</evidence>
<gene>
    <name evidence="1" type="ORF">D9613_008924</name>
</gene>
<sequence length="321" mass="35942">MFKFCPSSTPYYIMMDTASASSPSTGQLAAPANTSSTVTSDRLHANSDYPARNLNFNDPDPDVTFRSVDGQLFHLQRKYLEANTGAFPGREFDTRGETTDLTESADILDLLFQFVYPKRDPDIDNLNFETLLGLAEAAEKYEVFHAMTITRMQLKSFVSAHPMQIISHATRHDYPTLIEELIPHLARRSVVEVAQELPNRYIIPWLRYRSACDAIFEAAMEDALALPIAPPYSGTKSVGYFGRSKKAEICSHCLLLVIRAIRELSALESVEELKKALSAKRTRVMGCLSSACRYVEVVSKTCYDIKSKVDEMPKTCTLPTT</sequence>
<comment type="caution">
    <text evidence="1">The sequence shown here is derived from an EMBL/GenBank/DDBJ whole genome shotgun (WGS) entry which is preliminary data.</text>
</comment>